<feature type="signal peptide" evidence="1">
    <location>
        <begin position="1"/>
        <end position="21"/>
    </location>
</feature>
<keyword evidence="1" id="KW-0732">Signal</keyword>
<dbReference type="RefSeq" id="WP_041990744.1">
    <property type="nucleotide sequence ID" value="NZ_CDOD01000007.1"/>
</dbReference>
<evidence type="ECO:0000313" key="3">
    <source>
        <dbReference type="Proteomes" id="UP000038055"/>
    </source>
</evidence>
<protein>
    <submittedName>
        <fullName evidence="2">Conjugative transposon protein TraI</fullName>
    </submittedName>
</protein>
<dbReference type="Proteomes" id="UP000038055">
    <property type="component" value="Unassembled WGS sequence"/>
</dbReference>
<organism evidence="2 3">
    <name type="scientific">Capnocytophaga cynodegmi</name>
    <dbReference type="NCBI Taxonomy" id="28189"/>
    <lineage>
        <taxon>Bacteria</taxon>
        <taxon>Pseudomonadati</taxon>
        <taxon>Bacteroidota</taxon>
        <taxon>Flavobacteriia</taxon>
        <taxon>Flavobacteriales</taxon>
        <taxon>Flavobacteriaceae</taxon>
        <taxon>Capnocytophaga</taxon>
    </lineage>
</organism>
<feature type="chain" id="PRO_5002128663" evidence="1">
    <location>
        <begin position="22"/>
        <end position="208"/>
    </location>
</feature>
<keyword evidence="3" id="KW-1185">Reference proteome</keyword>
<accession>A0A0B7H143</accession>
<dbReference type="AlphaFoldDB" id="A0A0B7H143"/>
<proteinExistence type="predicted"/>
<gene>
    <name evidence="2" type="ORF">CCYN2B_150023</name>
</gene>
<dbReference type="Pfam" id="PF13605">
    <property type="entry name" value="DUF4141"/>
    <property type="match status" value="1"/>
</dbReference>
<evidence type="ECO:0000256" key="1">
    <source>
        <dbReference type="SAM" id="SignalP"/>
    </source>
</evidence>
<evidence type="ECO:0000313" key="2">
    <source>
        <dbReference type="EMBL" id="CEN33266.1"/>
    </source>
</evidence>
<dbReference type="InterPro" id="IPR025415">
    <property type="entry name" value="DUF4141"/>
</dbReference>
<dbReference type="EMBL" id="CDOD01000007">
    <property type="protein sequence ID" value="CEN33266.1"/>
    <property type="molecule type" value="Genomic_DNA"/>
</dbReference>
<name>A0A0B7H143_9FLAO</name>
<sequence length="208" mass="24038">MKTRHIVTGMFLLLIFSSVKAQFVVTDPTNLAQSIVNITQQIVQTSSTARNMLNNFKEVEKVYNQGKKYYDALKSVNNLVKDARKVQETVLMVGDISQMYVTNFKKMTQDANFSAEELNAIAFGYSKLLAESSNLLKDLKQIVNASSLSMNDKERLDIIDRVHKEVKEYYLLVRYYTQKNISVSYLRAKKKNDTQRVLSLYGNEMKYW</sequence>
<reference evidence="3" key="1">
    <citation type="submission" date="2015-01" db="EMBL/GenBank/DDBJ databases">
        <authorList>
            <person name="MANFREDI Pablo"/>
        </authorList>
    </citation>
    <scope>NUCLEOTIDE SEQUENCE [LARGE SCALE GENOMIC DNA]</scope>
    <source>
        <strain evidence="3">Ccyn2B</strain>
    </source>
</reference>